<dbReference type="InterPro" id="IPR036396">
    <property type="entry name" value="Cyt_P450_sf"/>
</dbReference>
<dbReference type="OrthoDB" id="1470350at2759"/>
<dbReference type="InterPro" id="IPR002401">
    <property type="entry name" value="Cyt_P450_E_grp-I"/>
</dbReference>
<dbReference type="STRING" id="58919.A0A316Z9H8"/>
<keyword evidence="7" id="KW-1185">Reference proteome</keyword>
<dbReference type="PRINTS" id="PR00463">
    <property type="entry name" value="EP450I"/>
</dbReference>
<dbReference type="PANTHER" id="PTHR24305:SF166">
    <property type="entry name" value="CYTOCHROME P450 12A4, MITOCHONDRIAL-RELATED"/>
    <property type="match status" value="1"/>
</dbReference>
<evidence type="ECO:0000313" key="6">
    <source>
        <dbReference type="EMBL" id="PWN97654.1"/>
    </source>
</evidence>
<proteinExistence type="inferred from homology"/>
<keyword evidence="3" id="KW-0408">Iron</keyword>
<dbReference type="EMBL" id="KZ819294">
    <property type="protein sequence ID" value="PWN97654.1"/>
    <property type="molecule type" value="Genomic_DNA"/>
</dbReference>
<dbReference type="InterPro" id="IPR050121">
    <property type="entry name" value="Cytochrome_P450_monoxygenase"/>
</dbReference>
<dbReference type="GeneID" id="37271727"/>
<dbReference type="GO" id="GO:0020037">
    <property type="term" value="F:heme binding"/>
    <property type="evidence" value="ECO:0007669"/>
    <property type="project" value="InterPro"/>
</dbReference>
<dbReference type="PRINTS" id="PR00385">
    <property type="entry name" value="P450"/>
</dbReference>
<dbReference type="SUPFAM" id="SSF48264">
    <property type="entry name" value="Cytochrome P450"/>
    <property type="match status" value="1"/>
</dbReference>
<protein>
    <submittedName>
        <fullName evidence="6">Cytochrome P450</fullName>
    </submittedName>
</protein>
<evidence type="ECO:0000256" key="3">
    <source>
        <dbReference type="PIRSR" id="PIRSR602401-1"/>
    </source>
</evidence>
<name>A0A316Z9H8_9BASI</name>
<keyword evidence="5" id="KW-0812">Transmembrane</keyword>
<dbReference type="Proteomes" id="UP000245946">
    <property type="component" value="Unassembled WGS sequence"/>
</dbReference>
<comment type="similarity">
    <text evidence="1">Belongs to the cytochrome P450 family.</text>
</comment>
<dbReference type="Pfam" id="PF00067">
    <property type="entry name" value="p450"/>
    <property type="match status" value="1"/>
</dbReference>
<feature type="transmembrane region" description="Helical" evidence="5">
    <location>
        <begin position="18"/>
        <end position="39"/>
    </location>
</feature>
<keyword evidence="3" id="KW-0349">Heme</keyword>
<dbReference type="GO" id="GO:0016705">
    <property type="term" value="F:oxidoreductase activity, acting on paired donors, with incorporation or reduction of molecular oxygen"/>
    <property type="evidence" value="ECO:0007669"/>
    <property type="project" value="InterPro"/>
</dbReference>
<evidence type="ECO:0000256" key="4">
    <source>
        <dbReference type="SAM" id="MobiDB-lite"/>
    </source>
</evidence>
<dbReference type="AlphaFoldDB" id="A0A316Z9H8"/>
<dbReference type="InterPro" id="IPR001128">
    <property type="entry name" value="Cyt_P450"/>
</dbReference>
<evidence type="ECO:0000256" key="2">
    <source>
        <dbReference type="ARBA" id="ARBA00023002"/>
    </source>
</evidence>
<evidence type="ECO:0000313" key="7">
    <source>
        <dbReference type="Proteomes" id="UP000245946"/>
    </source>
</evidence>
<dbReference type="RefSeq" id="XP_025597933.1">
    <property type="nucleotide sequence ID" value="XM_025744183.1"/>
</dbReference>
<keyword evidence="5" id="KW-1133">Transmembrane helix</keyword>
<evidence type="ECO:0000256" key="1">
    <source>
        <dbReference type="ARBA" id="ARBA00010617"/>
    </source>
</evidence>
<keyword evidence="5" id="KW-0472">Membrane</keyword>
<gene>
    <name evidence="6" type="ORF">FA09DRAFT_339146</name>
</gene>
<feature type="binding site" description="axial binding residue" evidence="3">
    <location>
        <position position="558"/>
    </location>
    <ligand>
        <name>heme</name>
        <dbReference type="ChEBI" id="CHEBI:30413"/>
    </ligand>
    <ligandPart>
        <name>Fe</name>
        <dbReference type="ChEBI" id="CHEBI:18248"/>
    </ligandPart>
</feature>
<sequence>MQLQVSLSDWAPHSTLGYILYGSLALWLLVVGLVAWQLLHYRTLLKEVLGPPRSGGFFMGHWQQFLDNDLQDVCVKLTRLYGGVVKLYAFFGEPRLVITDPVALQHIFVTRCYDYPKQRDVIRVITGLMGPGLLVIEGHDHKRQKRALQPGFSPRAIKSLEPVFQYHARHLRHCLLNSIDSAPPAYEGTAEGEKARNALLVDVLRPVSRSSLDMLGDAGFGYSFGALDEPDLIQPIDVSSDDTLPLSRNPLSRAFDEVVKISSTGSHTKIILDILVMFFPVLLKVPFLTTESRAFRTARAVLQEKAGEVVERARADVAVGETLSGQRTDLLASLMRANAVAKEREEADGRFLSKMAADNATMDKASLSDEELVAQISTLMFAGFETTSTQLSWTLLLLSQHPHVQRKLRAAIRAKRVELGLSLESSSWRAAERHDGLAQEDEGRELTSEELESIEYLDWTFRETLRLKGAIHTSSRVATMTDRIPVSKEHSPNVRGGSFVIQPGTLIMIPIEAIGRDPKSFGEDADSFRPERWGEETAGTQRFKVAGGPAFLFGPRGCIGQRFAIAEMKAILAVLLGSLQFEATARRIVPNRWLVSRPWDTTAGREQCPLWLSRAPLDAQEEEDAQTPTATPATTAAAS</sequence>
<feature type="region of interest" description="Disordered" evidence="4">
    <location>
        <begin position="617"/>
        <end position="639"/>
    </location>
</feature>
<accession>A0A316Z9H8</accession>
<dbReference type="Gene3D" id="1.10.630.10">
    <property type="entry name" value="Cytochrome P450"/>
    <property type="match status" value="1"/>
</dbReference>
<keyword evidence="2" id="KW-0560">Oxidoreductase</keyword>
<keyword evidence="3" id="KW-0479">Metal-binding</keyword>
<feature type="compositionally biased region" description="Low complexity" evidence="4">
    <location>
        <begin position="627"/>
        <end position="639"/>
    </location>
</feature>
<organism evidence="6 7">
    <name type="scientific">Tilletiopsis washingtonensis</name>
    <dbReference type="NCBI Taxonomy" id="58919"/>
    <lineage>
        <taxon>Eukaryota</taxon>
        <taxon>Fungi</taxon>
        <taxon>Dikarya</taxon>
        <taxon>Basidiomycota</taxon>
        <taxon>Ustilaginomycotina</taxon>
        <taxon>Exobasidiomycetes</taxon>
        <taxon>Entylomatales</taxon>
        <taxon>Entylomatales incertae sedis</taxon>
        <taxon>Tilletiopsis</taxon>
    </lineage>
</organism>
<reference evidence="6 7" key="1">
    <citation type="journal article" date="2018" name="Mol. Biol. Evol.">
        <title>Broad Genomic Sampling Reveals a Smut Pathogenic Ancestry of the Fungal Clade Ustilaginomycotina.</title>
        <authorList>
            <person name="Kijpornyongpan T."/>
            <person name="Mondo S.J."/>
            <person name="Barry K."/>
            <person name="Sandor L."/>
            <person name="Lee J."/>
            <person name="Lipzen A."/>
            <person name="Pangilinan J."/>
            <person name="LaButti K."/>
            <person name="Hainaut M."/>
            <person name="Henrissat B."/>
            <person name="Grigoriev I.V."/>
            <person name="Spatafora J.W."/>
            <person name="Aime M.C."/>
        </authorList>
    </citation>
    <scope>NUCLEOTIDE SEQUENCE [LARGE SCALE GENOMIC DNA]</scope>
    <source>
        <strain evidence="6 7">MCA 4186</strain>
    </source>
</reference>
<evidence type="ECO:0000256" key="5">
    <source>
        <dbReference type="SAM" id="Phobius"/>
    </source>
</evidence>
<dbReference type="GO" id="GO:0004497">
    <property type="term" value="F:monooxygenase activity"/>
    <property type="evidence" value="ECO:0007669"/>
    <property type="project" value="InterPro"/>
</dbReference>
<dbReference type="PANTHER" id="PTHR24305">
    <property type="entry name" value="CYTOCHROME P450"/>
    <property type="match status" value="1"/>
</dbReference>
<dbReference type="GO" id="GO:0005506">
    <property type="term" value="F:iron ion binding"/>
    <property type="evidence" value="ECO:0007669"/>
    <property type="project" value="InterPro"/>
</dbReference>
<comment type="cofactor">
    <cofactor evidence="3">
        <name>heme</name>
        <dbReference type="ChEBI" id="CHEBI:30413"/>
    </cofactor>
</comment>